<feature type="transmembrane region" description="Helical" evidence="1">
    <location>
        <begin position="12"/>
        <end position="32"/>
    </location>
</feature>
<keyword evidence="1" id="KW-1133">Transmembrane helix</keyword>
<dbReference type="EMBL" id="NEVT01000003">
    <property type="protein sequence ID" value="OZI79891.1"/>
    <property type="molecule type" value="Genomic_DNA"/>
</dbReference>
<keyword evidence="1" id="KW-0472">Membrane</keyword>
<dbReference type="AlphaFoldDB" id="A0A261W1I0"/>
<evidence type="ECO:0000256" key="1">
    <source>
        <dbReference type="SAM" id="Phobius"/>
    </source>
</evidence>
<protein>
    <submittedName>
        <fullName evidence="2">Uncharacterized protein</fullName>
    </submittedName>
</protein>
<sequence>MNKAIREWFDWRGWVVVVSAAAILAMLLAILWPAFRAFVAHPATAGWAAAFATAFTAAIALYLAGQQTRTRRREAVEQAALYAAYLAVKLDRYTSALDIAATGTLFDDEVNHTPKFDRFRAELEQALPTISVEHAAHLVPIGERTAHQLARGLSEVEEIRRDTDTLSRRHNLAPGYKVPNRITERLGLKLSSAVDLLKKVNLDLNAVALDYAPAPDPSEIFGDD</sequence>
<dbReference type="Proteomes" id="UP000215633">
    <property type="component" value="Unassembled WGS sequence"/>
</dbReference>
<evidence type="ECO:0000313" key="3">
    <source>
        <dbReference type="Proteomes" id="UP000215633"/>
    </source>
</evidence>
<gene>
    <name evidence="2" type="ORF">CAL24_08245</name>
</gene>
<comment type="caution">
    <text evidence="2">The sequence shown here is derived from an EMBL/GenBank/DDBJ whole genome shotgun (WGS) entry which is preliminary data.</text>
</comment>
<feature type="transmembrane region" description="Helical" evidence="1">
    <location>
        <begin position="44"/>
        <end position="64"/>
    </location>
</feature>
<evidence type="ECO:0000313" key="2">
    <source>
        <dbReference type="EMBL" id="OZI79891.1"/>
    </source>
</evidence>
<accession>A0A261W1I0</accession>
<proteinExistence type="predicted"/>
<organism evidence="2 3">
    <name type="scientific">Bordetella genomosp. 2</name>
    <dbReference type="NCBI Taxonomy" id="1983456"/>
    <lineage>
        <taxon>Bacteria</taxon>
        <taxon>Pseudomonadati</taxon>
        <taxon>Pseudomonadota</taxon>
        <taxon>Betaproteobacteria</taxon>
        <taxon>Burkholderiales</taxon>
        <taxon>Alcaligenaceae</taxon>
        <taxon>Bordetella</taxon>
    </lineage>
</organism>
<reference evidence="3" key="1">
    <citation type="submission" date="2017-05" db="EMBL/GenBank/DDBJ databases">
        <title>Complete and WGS of Bordetella genogroups.</title>
        <authorList>
            <person name="Spilker T."/>
            <person name="Lipuma J."/>
        </authorList>
    </citation>
    <scope>NUCLEOTIDE SEQUENCE [LARGE SCALE GENOMIC DNA]</scope>
    <source>
        <strain evidence="3">AU8256</strain>
    </source>
</reference>
<name>A0A261W1I0_9BORD</name>
<dbReference type="RefSeq" id="WP_094806351.1">
    <property type="nucleotide sequence ID" value="NZ_NEVT01000003.1"/>
</dbReference>
<keyword evidence="1" id="KW-0812">Transmembrane</keyword>
<keyword evidence="3" id="KW-1185">Reference proteome</keyword>